<dbReference type="VEuPathDB" id="FungiDB:H257_15508"/>
<feature type="transmembrane region" description="Helical" evidence="7">
    <location>
        <begin position="623"/>
        <end position="645"/>
    </location>
</feature>
<feature type="transmembrane region" description="Helical" evidence="7">
    <location>
        <begin position="62"/>
        <end position="84"/>
    </location>
</feature>
<feature type="transmembrane region" description="Helical" evidence="7">
    <location>
        <begin position="104"/>
        <end position="127"/>
    </location>
</feature>
<feature type="transmembrane region" description="Helical" evidence="7">
    <location>
        <begin position="657"/>
        <end position="679"/>
    </location>
</feature>
<dbReference type="RefSeq" id="XP_009841939.1">
    <property type="nucleotide sequence ID" value="XM_009843637.1"/>
</dbReference>
<evidence type="ECO:0000256" key="4">
    <source>
        <dbReference type="ARBA" id="ARBA00022989"/>
    </source>
</evidence>
<organism evidence="9">
    <name type="scientific">Aphanomyces astaci</name>
    <name type="common">Crayfish plague agent</name>
    <dbReference type="NCBI Taxonomy" id="112090"/>
    <lineage>
        <taxon>Eukaryota</taxon>
        <taxon>Sar</taxon>
        <taxon>Stramenopiles</taxon>
        <taxon>Oomycota</taxon>
        <taxon>Saprolegniomycetes</taxon>
        <taxon>Saprolegniales</taxon>
        <taxon>Verrucalvaceae</taxon>
        <taxon>Aphanomyces</taxon>
    </lineage>
</organism>
<evidence type="ECO:0000256" key="2">
    <source>
        <dbReference type="ARBA" id="ARBA00022448"/>
    </source>
</evidence>
<dbReference type="Pfam" id="PF01699">
    <property type="entry name" value="Na_Ca_ex"/>
    <property type="match status" value="3"/>
</dbReference>
<dbReference type="PANTHER" id="PTHR12266">
    <property type="entry name" value="NA+/CA2+ K+ INDEPENDENT EXCHANGER"/>
    <property type="match status" value="1"/>
</dbReference>
<dbReference type="GeneID" id="20817504"/>
<feature type="domain" description="Sodium/calcium exchanger membrane region" evidence="8">
    <location>
        <begin position="41"/>
        <end position="183"/>
    </location>
</feature>
<proteinExistence type="predicted"/>
<keyword evidence="3 7" id="KW-0812">Transmembrane</keyword>
<dbReference type="OrthoDB" id="407410at2759"/>
<feature type="transmembrane region" description="Helical" evidence="7">
    <location>
        <begin position="691"/>
        <end position="711"/>
    </location>
</feature>
<feature type="transmembrane region" description="Helical" evidence="7">
    <location>
        <begin position="33"/>
        <end position="50"/>
    </location>
</feature>
<dbReference type="InterPro" id="IPR044880">
    <property type="entry name" value="NCX_ion-bd_dom_sf"/>
</dbReference>
<dbReference type="InterPro" id="IPR051359">
    <property type="entry name" value="CaCA_antiporter"/>
</dbReference>
<evidence type="ECO:0000256" key="3">
    <source>
        <dbReference type="ARBA" id="ARBA00022692"/>
    </source>
</evidence>
<feature type="transmembrane region" description="Helical" evidence="7">
    <location>
        <begin position="336"/>
        <end position="353"/>
    </location>
</feature>
<dbReference type="GO" id="GO:0016020">
    <property type="term" value="C:membrane"/>
    <property type="evidence" value="ECO:0007669"/>
    <property type="project" value="UniProtKB-SubCell"/>
</dbReference>
<dbReference type="Gene3D" id="1.20.1420.30">
    <property type="entry name" value="NCX, central ion-binding region"/>
    <property type="match status" value="3"/>
</dbReference>
<feature type="transmembrane region" description="Helical" evidence="7">
    <location>
        <begin position="393"/>
        <end position="411"/>
    </location>
</feature>
<gene>
    <name evidence="9" type="ORF">H257_15508</name>
</gene>
<name>W4FM06_APHAT</name>
<accession>W4FM06</accession>
<feature type="domain" description="Sodium/calcium exchanger membrane region" evidence="8">
    <location>
        <begin position="590"/>
        <end position="702"/>
    </location>
</feature>
<feature type="transmembrane region" description="Helical" evidence="7">
    <location>
        <begin position="431"/>
        <end position="453"/>
    </location>
</feature>
<evidence type="ECO:0000259" key="8">
    <source>
        <dbReference type="Pfam" id="PF01699"/>
    </source>
</evidence>
<feature type="transmembrane region" description="Helical" evidence="7">
    <location>
        <begin position="139"/>
        <end position="156"/>
    </location>
</feature>
<feature type="transmembrane region" description="Helical" evidence="7">
    <location>
        <begin position="168"/>
        <end position="188"/>
    </location>
</feature>
<reference evidence="9" key="1">
    <citation type="submission" date="2013-12" db="EMBL/GenBank/DDBJ databases">
        <title>The Genome Sequence of Aphanomyces astaci APO3.</title>
        <authorList>
            <consortium name="The Broad Institute Genomics Platform"/>
            <person name="Russ C."/>
            <person name="Tyler B."/>
            <person name="van West P."/>
            <person name="Dieguez-Uribeondo J."/>
            <person name="Young S.K."/>
            <person name="Zeng Q."/>
            <person name="Gargeya S."/>
            <person name="Fitzgerald M."/>
            <person name="Abouelleil A."/>
            <person name="Alvarado L."/>
            <person name="Chapman S.B."/>
            <person name="Gainer-Dewar J."/>
            <person name="Goldberg J."/>
            <person name="Griggs A."/>
            <person name="Gujja S."/>
            <person name="Hansen M."/>
            <person name="Howarth C."/>
            <person name="Imamovic A."/>
            <person name="Ireland A."/>
            <person name="Larimer J."/>
            <person name="McCowan C."/>
            <person name="Murphy C."/>
            <person name="Pearson M."/>
            <person name="Poon T.W."/>
            <person name="Priest M."/>
            <person name="Roberts A."/>
            <person name="Saif S."/>
            <person name="Shea T."/>
            <person name="Sykes S."/>
            <person name="Wortman J."/>
            <person name="Nusbaum C."/>
            <person name="Birren B."/>
        </authorList>
    </citation>
    <scope>NUCLEOTIDE SEQUENCE [LARGE SCALE GENOMIC DNA]</scope>
    <source>
        <strain evidence="9">APO3</strain>
    </source>
</reference>
<keyword evidence="5 7" id="KW-0472">Membrane</keyword>
<protein>
    <recommendedName>
        <fullName evidence="8">Sodium/calcium exchanger membrane region domain-containing protein</fullName>
    </recommendedName>
</protein>
<sequence length="721" mass="75561">MDMAGNCTYPLELGPLQINYLEFHYCVMAGHPWISLGVLCMWLLLLFYLVGHTADTYFSPTLSMLCTQLAIPFDVAGVTLLAFGNGAPDVFSSLATSTSGTMATGLNALLGGVMFVTTVVVGASLHASPTSCVKITPRPFCRDVLALLLTLLVLIIDLPSSTTSRTSAYVLLGCYVVYVSIVIVPSWCSQRKAKASAAAAAMADDAQGVLFAFWHAPNLFPLRSKQHSHSYDFVTLSDPHSPPLKTTFATPWTAPPHLGVHPPPTYVDDTYFPPPLPVISSTELARPLLSPHHQHLTSPSSFTSTTLLCRVRYVLFQLVRDVSIPMVLVTTWSRRHAFLSLLVTPPFIAWVLTGDAFTPDVACLTLVLSMPVATAVYATTYSTTPPTAAWVRGLFYLLGFASCVCWIYGLASEVIAVLSAFGDITKLPPSVLGLTVLSWGNSVGDLSTNVAIARGGCAEMALAGCFGGPVFNLLVGLGVPLAVWGGGGGAAVFDVHGLVSVAALGLSLSLTLAVAVVTGFQCPKWYASVLYAVYATLKLSPSAATDTSPWTSKTAAPPPPPHTAKGTPSPTSKLNTGPPKHPARAISAHPPRAIATFVLSWGNSVGDLSTNVAIARGGCAEMALAGCFGGPVFNLLVGLGVPLAVWGGGGGAAVFDVHGLVSVAALGLSLSLTLAVAVVTGFQCPKWYASVLYAVYATYTLLHGAILFGWVNLASITTDGY</sequence>
<dbReference type="AlphaFoldDB" id="W4FM06"/>
<evidence type="ECO:0000256" key="1">
    <source>
        <dbReference type="ARBA" id="ARBA00004141"/>
    </source>
</evidence>
<feature type="region of interest" description="Disordered" evidence="6">
    <location>
        <begin position="543"/>
        <end position="585"/>
    </location>
</feature>
<feature type="transmembrane region" description="Helical" evidence="7">
    <location>
        <begin position="460"/>
        <end position="483"/>
    </location>
</feature>
<evidence type="ECO:0000256" key="7">
    <source>
        <dbReference type="SAM" id="Phobius"/>
    </source>
</evidence>
<dbReference type="STRING" id="112090.W4FM06"/>
<keyword evidence="2" id="KW-0813">Transport</keyword>
<dbReference type="PANTHER" id="PTHR12266:SF0">
    <property type="entry name" value="MITOCHONDRIAL SODIUM_CALCIUM EXCHANGER PROTEIN"/>
    <property type="match status" value="1"/>
</dbReference>
<feature type="domain" description="Sodium/calcium exchanger membrane region" evidence="8">
    <location>
        <begin position="396"/>
        <end position="535"/>
    </location>
</feature>
<evidence type="ECO:0000256" key="6">
    <source>
        <dbReference type="SAM" id="MobiDB-lite"/>
    </source>
</evidence>
<dbReference type="EMBL" id="KI913184">
    <property type="protein sequence ID" value="ETV68510.1"/>
    <property type="molecule type" value="Genomic_DNA"/>
</dbReference>
<dbReference type="GO" id="GO:0008324">
    <property type="term" value="F:monoatomic cation transmembrane transporter activity"/>
    <property type="evidence" value="ECO:0007669"/>
    <property type="project" value="TreeGrafter"/>
</dbReference>
<evidence type="ECO:0000256" key="5">
    <source>
        <dbReference type="ARBA" id="ARBA00023136"/>
    </source>
</evidence>
<evidence type="ECO:0000313" key="9">
    <source>
        <dbReference type="EMBL" id="ETV68510.1"/>
    </source>
</evidence>
<feature type="transmembrane region" description="Helical" evidence="7">
    <location>
        <begin position="359"/>
        <end position="381"/>
    </location>
</feature>
<keyword evidence="4 7" id="KW-1133">Transmembrane helix</keyword>
<dbReference type="InterPro" id="IPR004837">
    <property type="entry name" value="NaCa_Exmemb"/>
</dbReference>
<feature type="transmembrane region" description="Helical" evidence="7">
    <location>
        <begin position="495"/>
        <end position="520"/>
    </location>
</feature>
<comment type="subcellular location">
    <subcellularLocation>
        <location evidence="1">Membrane</location>
        <topology evidence="1">Multi-pass membrane protein</topology>
    </subcellularLocation>
</comment>